<sequence length="241" mass="27249">MVSYHLISHDGGRENNEDYVGMYQDGSAYCFVLADGLGGHGKGEVASRLAVEASVQAFAAGGPGEEVLRVSFENAQKAILAGQREDYQARDMKTTLVILHVGEERIWWGHIGDSRLYYFQNRKLQKRTLDHSVPQMLVAAGQLKEKQIRNHPDRNRLLRVLGVDWDSPKYQLAEPEARGGRQAFLLCSDGFWELIDEKKMQHCLKKAGSPAQWLQMMEQIVEKNGQGRNMDNYSAIAVWIE</sequence>
<gene>
    <name evidence="2" type="ORF">IAB60_04110</name>
</gene>
<evidence type="ECO:0000313" key="3">
    <source>
        <dbReference type="Proteomes" id="UP000886860"/>
    </source>
</evidence>
<dbReference type="SMART" id="SM00331">
    <property type="entry name" value="PP2C_SIG"/>
    <property type="match status" value="1"/>
</dbReference>
<reference evidence="2" key="1">
    <citation type="submission" date="2020-10" db="EMBL/GenBank/DDBJ databases">
        <authorList>
            <person name="Gilroy R."/>
        </authorList>
    </citation>
    <scope>NUCLEOTIDE SEQUENCE</scope>
    <source>
        <strain evidence="2">CHK123-3438</strain>
    </source>
</reference>
<dbReference type="InterPro" id="IPR036457">
    <property type="entry name" value="PPM-type-like_dom_sf"/>
</dbReference>
<dbReference type="SUPFAM" id="SSF81606">
    <property type="entry name" value="PP2C-like"/>
    <property type="match status" value="1"/>
</dbReference>
<dbReference type="Gene3D" id="3.60.40.10">
    <property type="entry name" value="PPM-type phosphatase domain"/>
    <property type="match status" value="1"/>
</dbReference>
<protein>
    <submittedName>
        <fullName evidence="2">Serine/threonine-protein phosphatase</fullName>
    </submittedName>
</protein>
<evidence type="ECO:0000313" key="2">
    <source>
        <dbReference type="EMBL" id="HIT41281.1"/>
    </source>
</evidence>
<accession>A0A9D1GID4</accession>
<comment type="caution">
    <text evidence="2">The sequence shown here is derived from an EMBL/GenBank/DDBJ whole genome shotgun (WGS) entry which is preliminary data.</text>
</comment>
<name>A0A9D1GID4_9FIRM</name>
<proteinExistence type="predicted"/>
<dbReference type="Pfam" id="PF13672">
    <property type="entry name" value="PP2C_2"/>
    <property type="match status" value="1"/>
</dbReference>
<reference evidence="2" key="2">
    <citation type="journal article" date="2021" name="PeerJ">
        <title>Extensive microbial diversity within the chicken gut microbiome revealed by metagenomics and culture.</title>
        <authorList>
            <person name="Gilroy R."/>
            <person name="Ravi A."/>
            <person name="Getino M."/>
            <person name="Pursley I."/>
            <person name="Horton D.L."/>
            <person name="Alikhan N.F."/>
            <person name="Baker D."/>
            <person name="Gharbi K."/>
            <person name="Hall N."/>
            <person name="Watson M."/>
            <person name="Adriaenssens E.M."/>
            <person name="Foster-Nyarko E."/>
            <person name="Jarju S."/>
            <person name="Secka A."/>
            <person name="Antonio M."/>
            <person name="Oren A."/>
            <person name="Chaudhuri R.R."/>
            <person name="La Ragione R."/>
            <person name="Hildebrand F."/>
            <person name="Pallen M.J."/>
        </authorList>
    </citation>
    <scope>NUCLEOTIDE SEQUENCE</scope>
    <source>
        <strain evidence="2">CHK123-3438</strain>
    </source>
</reference>
<dbReference type="SMART" id="SM00332">
    <property type="entry name" value="PP2Cc"/>
    <property type="match status" value="1"/>
</dbReference>
<feature type="domain" description="PPM-type phosphatase" evidence="1">
    <location>
        <begin position="3"/>
        <end position="240"/>
    </location>
</feature>
<dbReference type="AlphaFoldDB" id="A0A9D1GID4"/>
<dbReference type="EMBL" id="DVKS01000069">
    <property type="protein sequence ID" value="HIT41281.1"/>
    <property type="molecule type" value="Genomic_DNA"/>
</dbReference>
<dbReference type="Proteomes" id="UP000886860">
    <property type="component" value="Unassembled WGS sequence"/>
</dbReference>
<evidence type="ECO:0000259" key="1">
    <source>
        <dbReference type="PROSITE" id="PS51746"/>
    </source>
</evidence>
<dbReference type="CDD" id="cd00143">
    <property type="entry name" value="PP2Cc"/>
    <property type="match status" value="1"/>
</dbReference>
<organism evidence="2 3">
    <name type="scientific">Candidatus Caccovicinus merdipullorum</name>
    <dbReference type="NCBI Taxonomy" id="2840724"/>
    <lineage>
        <taxon>Bacteria</taxon>
        <taxon>Bacillati</taxon>
        <taxon>Bacillota</taxon>
        <taxon>Clostridia</taxon>
        <taxon>Eubacteriales</taxon>
        <taxon>Candidatus Caccovicinus</taxon>
    </lineage>
</organism>
<dbReference type="PROSITE" id="PS51746">
    <property type="entry name" value="PPM_2"/>
    <property type="match status" value="1"/>
</dbReference>
<dbReference type="InterPro" id="IPR001932">
    <property type="entry name" value="PPM-type_phosphatase-like_dom"/>
</dbReference>